<evidence type="ECO:0000256" key="5">
    <source>
        <dbReference type="SAM" id="MobiDB-lite"/>
    </source>
</evidence>
<feature type="compositionally biased region" description="Acidic residues" evidence="5">
    <location>
        <begin position="162"/>
        <end position="172"/>
    </location>
</feature>
<feature type="compositionally biased region" description="Basic residues" evidence="5">
    <location>
        <begin position="467"/>
        <end position="477"/>
    </location>
</feature>
<evidence type="ECO:0000313" key="8">
    <source>
        <dbReference type="Proteomes" id="UP000320333"/>
    </source>
</evidence>
<reference evidence="7 8" key="1">
    <citation type="journal article" date="2019" name="Sci. Rep.">
        <title>Comparative genomics of chytrid fungi reveal insights into the obligate biotrophic and pathogenic lifestyle of Synchytrium endobioticum.</title>
        <authorList>
            <person name="van de Vossenberg B.T.L.H."/>
            <person name="Warris S."/>
            <person name="Nguyen H.D.T."/>
            <person name="van Gent-Pelzer M.P.E."/>
            <person name="Joly D.L."/>
            <person name="van de Geest H.C."/>
            <person name="Bonants P.J.M."/>
            <person name="Smith D.S."/>
            <person name="Levesque C.A."/>
            <person name="van der Lee T.A.J."/>
        </authorList>
    </citation>
    <scope>NUCLEOTIDE SEQUENCE [LARGE SCALE GENOMIC DNA]</scope>
    <source>
        <strain evidence="7 8">CBS 675.73</strain>
    </source>
</reference>
<evidence type="ECO:0000256" key="1">
    <source>
        <dbReference type="ARBA" id="ARBA00004141"/>
    </source>
</evidence>
<feature type="transmembrane region" description="Helical" evidence="6">
    <location>
        <begin position="346"/>
        <end position="364"/>
    </location>
</feature>
<evidence type="ECO:0000256" key="2">
    <source>
        <dbReference type="ARBA" id="ARBA00022692"/>
    </source>
</evidence>
<comment type="caution">
    <text evidence="7">The sequence shown here is derived from an EMBL/GenBank/DDBJ whole genome shotgun (WGS) entry which is preliminary data.</text>
</comment>
<keyword evidence="4 6" id="KW-0472">Membrane</keyword>
<gene>
    <name evidence="7" type="ORF">CcCBS67573_g09051</name>
</gene>
<evidence type="ECO:0000256" key="6">
    <source>
        <dbReference type="SAM" id="Phobius"/>
    </source>
</evidence>
<dbReference type="PANTHER" id="PTHR11040:SF210">
    <property type="entry name" value="ZINC-REGULATED TRANSPORTER 3"/>
    <property type="match status" value="1"/>
</dbReference>
<feature type="region of interest" description="Disordered" evidence="5">
    <location>
        <begin position="129"/>
        <end position="208"/>
    </location>
</feature>
<evidence type="ECO:0000256" key="4">
    <source>
        <dbReference type="ARBA" id="ARBA00023136"/>
    </source>
</evidence>
<feature type="compositionally biased region" description="Basic and acidic residues" evidence="5">
    <location>
        <begin position="173"/>
        <end position="182"/>
    </location>
</feature>
<dbReference type="AlphaFoldDB" id="A0A507E828"/>
<dbReference type="GO" id="GO:0016020">
    <property type="term" value="C:membrane"/>
    <property type="evidence" value="ECO:0007669"/>
    <property type="project" value="UniProtKB-SubCell"/>
</dbReference>
<feature type="region of interest" description="Disordered" evidence="5">
    <location>
        <begin position="373"/>
        <end position="410"/>
    </location>
</feature>
<evidence type="ECO:0008006" key="9">
    <source>
        <dbReference type="Google" id="ProtNLM"/>
    </source>
</evidence>
<dbReference type="OrthoDB" id="262547at2759"/>
<keyword evidence="2 6" id="KW-0812">Transmembrane</keyword>
<sequence>MSTNLAVLEFATMFLPPDIAMAVSDSRAVAFMLCLVASGGTFLGGIATHFIVKVLGLSGDGRAGASGVLVGVLQAFSAGVMLYMTFMDLLPEATAELGGREVMVYFFVGVAVFGLIEAVFDFIDTDHHHDHGDHDAHHQHAESKEKEKKDLKKVRKNVSSGNEEDDGDDEKEAEAKKADALREKKKKDKERSKSASASASTATSKTVDINSAQGQKQLMRTSLITFWALLLHNMPEGLGVYLSALSDPRLGLQLAVAICLHNIPEGMAVAIPLYASGGSTPYVLAMTLVNGLAEPLGVIVGVSLFGQYLTPAVLSRCLAAVGGIMCCISIHELQPTAIRYAGQGKASFSLFLGMFVVFLALEAVTEYFGHPHSHGGSGVDHHSGHGHSHGGHGGHGHSHESPAQPAAVKDVPKAIVEESDEIKWGQGSGLKLEKPVKFIKKTGGEGTKAPAGHGHSHSHGGNAAGHSHSHSHGGHAH</sequence>
<keyword evidence="8" id="KW-1185">Reference proteome</keyword>
<dbReference type="EMBL" id="QEAP01000705">
    <property type="protein sequence ID" value="TPX59871.1"/>
    <property type="molecule type" value="Genomic_DNA"/>
</dbReference>
<feature type="compositionally biased region" description="Low complexity" evidence="5">
    <location>
        <begin position="194"/>
        <end position="205"/>
    </location>
</feature>
<accession>A0A507E828</accession>
<feature type="transmembrane region" description="Helical" evidence="6">
    <location>
        <begin position="64"/>
        <end position="84"/>
    </location>
</feature>
<dbReference type="InterPro" id="IPR003689">
    <property type="entry name" value="ZIP"/>
</dbReference>
<feature type="region of interest" description="Disordered" evidence="5">
    <location>
        <begin position="442"/>
        <end position="477"/>
    </location>
</feature>
<feature type="transmembrane region" description="Helical" evidence="6">
    <location>
        <begin position="104"/>
        <end position="123"/>
    </location>
</feature>
<name>A0A507E828_9FUNG</name>
<feature type="compositionally biased region" description="Basic residues" evidence="5">
    <location>
        <begin position="384"/>
        <end position="396"/>
    </location>
</feature>
<proteinExistence type="predicted"/>
<protein>
    <recommendedName>
        <fullName evidence="9">Zinc/iron permease</fullName>
    </recommendedName>
</protein>
<feature type="compositionally biased region" description="Basic and acidic residues" evidence="5">
    <location>
        <begin position="129"/>
        <end position="150"/>
    </location>
</feature>
<dbReference type="PANTHER" id="PTHR11040">
    <property type="entry name" value="ZINC/IRON TRANSPORTER"/>
    <property type="match status" value="1"/>
</dbReference>
<dbReference type="GO" id="GO:0005385">
    <property type="term" value="F:zinc ion transmembrane transporter activity"/>
    <property type="evidence" value="ECO:0007669"/>
    <property type="project" value="TreeGrafter"/>
</dbReference>
<feature type="transmembrane region" description="Helical" evidence="6">
    <location>
        <begin position="312"/>
        <end position="334"/>
    </location>
</feature>
<feature type="transmembrane region" description="Helical" evidence="6">
    <location>
        <begin position="30"/>
        <end position="52"/>
    </location>
</feature>
<dbReference type="Pfam" id="PF02535">
    <property type="entry name" value="Zip"/>
    <property type="match status" value="1"/>
</dbReference>
<dbReference type="STRING" id="246404.A0A507E828"/>
<organism evidence="7 8">
    <name type="scientific">Chytriomyces confervae</name>
    <dbReference type="NCBI Taxonomy" id="246404"/>
    <lineage>
        <taxon>Eukaryota</taxon>
        <taxon>Fungi</taxon>
        <taxon>Fungi incertae sedis</taxon>
        <taxon>Chytridiomycota</taxon>
        <taxon>Chytridiomycota incertae sedis</taxon>
        <taxon>Chytridiomycetes</taxon>
        <taxon>Chytridiales</taxon>
        <taxon>Chytriomycetaceae</taxon>
        <taxon>Chytriomyces</taxon>
    </lineage>
</organism>
<dbReference type="Proteomes" id="UP000320333">
    <property type="component" value="Unassembled WGS sequence"/>
</dbReference>
<feature type="transmembrane region" description="Helical" evidence="6">
    <location>
        <begin position="282"/>
        <end position="306"/>
    </location>
</feature>
<keyword evidence="3 6" id="KW-1133">Transmembrane helix</keyword>
<evidence type="ECO:0000256" key="3">
    <source>
        <dbReference type="ARBA" id="ARBA00022989"/>
    </source>
</evidence>
<feature type="transmembrane region" description="Helical" evidence="6">
    <location>
        <begin position="223"/>
        <end position="244"/>
    </location>
</feature>
<comment type="subcellular location">
    <subcellularLocation>
        <location evidence="1">Membrane</location>
        <topology evidence="1">Multi-pass membrane protein</topology>
    </subcellularLocation>
</comment>
<evidence type="ECO:0000313" key="7">
    <source>
        <dbReference type="EMBL" id="TPX59871.1"/>
    </source>
</evidence>